<protein>
    <recommendedName>
        <fullName evidence="4">Glycoside hydrolase family 42 N-terminal domain-containing protein</fullName>
    </recommendedName>
</protein>
<gene>
    <name evidence="2" type="ORF">RI845_03140</name>
</gene>
<keyword evidence="3" id="KW-1185">Reference proteome</keyword>
<dbReference type="RefSeq" id="WP_348388304.1">
    <property type="nucleotide sequence ID" value="NZ_CP134146.1"/>
</dbReference>
<organism evidence="2 3">
    <name type="scientific">Thalassotalea nanhaiensis</name>
    <dbReference type="NCBI Taxonomy" id="3065648"/>
    <lineage>
        <taxon>Bacteria</taxon>
        <taxon>Pseudomonadati</taxon>
        <taxon>Pseudomonadota</taxon>
        <taxon>Gammaproteobacteria</taxon>
        <taxon>Alteromonadales</taxon>
        <taxon>Colwelliaceae</taxon>
        <taxon>Thalassotalea</taxon>
    </lineage>
</organism>
<evidence type="ECO:0000313" key="2">
    <source>
        <dbReference type="EMBL" id="WNC69160.1"/>
    </source>
</evidence>
<name>A0ABY9TK42_9GAMM</name>
<proteinExistence type="predicted"/>
<evidence type="ECO:0000313" key="3">
    <source>
        <dbReference type="Proteomes" id="UP001248581"/>
    </source>
</evidence>
<evidence type="ECO:0000256" key="1">
    <source>
        <dbReference type="SAM" id="SignalP"/>
    </source>
</evidence>
<accession>A0ABY9TK42</accession>
<evidence type="ECO:0008006" key="4">
    <source>
        <dbReference type="Google" id="ProtNLM"/>
    </source>
</evidence>
<reference evidence="3" key="1">
    <citation type="submission" date="2023-09" db="EMBL/GenBank/DDBJ databases">
        <authorList>
            <person name="Zhang C."/>
        </authorList>
    </citation>
    <scope>NUCLEOTIDE SEQUENCE [LARGE SCALE GENOMIC DNA]</scope>
    <source>
        <strain evidence="3">SQ345</strain>
    </source>
</reference>
<sequence>MKNLFILLALTLALPVIAVQELTSDIINLNTLTAESYKTNNVQTKRTADGIEITIQSGQKGSIVFKPSVDYWDLTQWVFLSIELENKTQQQIRFDPVIMYESPKRQKQTQAKSKNQHSLAHIGFLKPLESLIYNNVLIRDQITKADYPYKSDFPGMKGIPNGVIMIWEGVDAKHINGLKIAFPAKGFEQKILLKRIFKNRPALPYLYTKDKTSYFPFINKYGQYKHDTWPGKITDDTQFKQAIEKEQKDLAKHPKSIEWDRFGGFANGPKFEATGHFRTQKIEGKWWIINPDGNLFWSSGVNGAGKLTVGTPTKNREHFFEGIPNKSPNNQEYFKGQTYYHGLKNLHRKYGDNSEGKYLDISLDRMKSWGLNTLGGWSNEDVASSSEKKKLPYTVFIGATKPEIHEKFPDVFDPKWKDELERKVKQKAALVKNDPYFFGFFINNEIHWGTPQSIAASTLAKGQNSAGKKVYIALLKDKLKNIETFNKMAGSNFKSWQALLTTKVKKNKVKHRLLKDINVLHYTNMTDVYFKTSKELIDTHAPGKLYLGCRWHGNHKNHINISVAAKYVDILSFNAYENEVEHYPYPAADIDKPFIISEFNFGALDAGKFFTGLGYASNQRNRGEKYKNFVEGALRNPRIVGAHWFMWANSTTAGRGNGENANCGLVSMTDQIYYELISYMRETNYRLYQYRLNEK</sequence>
<feature type="signal peptide" evidence="1">
    <location>
        <begin position="1"/>
        <end position="18"/>
    </location>
</feature>
<dbReference type="Gene3D" id="3.20.20.80">
    <property type="entry name" value="Glycosidases"/>
    <property type="match status" value="1"/>
</dbReference>
<dbReference type="Proteomes" id="UP001248581">
    <property type="component" value="Chromosome"/>
</dbReference>
<dbReference type="InterPro" id="IPR017853">
    <property type="entry name" value="GH"/>
</dbReference>
<dbReference type="SUPFAM" id="SSF51445">
    <property type="entry name" value="(Trans)glycosidases"/>
    <property type="match status" value="1"/>
</dbReference>
<feature type="chain" id="PRO_5046684270" description="Glycoside hydrolase family 42 N-terminal domain-containing protein" evidence="1">
    <location>
        <begin position="19"/>
        <end position="695"/>
    </location>
</feature>
<dbReference type="EMBL" id="CP134146">
    <property type="protein sequence ID" value="WNC69160.1"/>
    <property type="molecule type" value="Genomic_DNA"/>
</dbReference>
<keyword evidence="1" id="KW-0732">Signal</keyword>